<gene>
    <name evidence="8" type="ORF">GSLYS_00000983001</name>
</gene>
<evidence type="ECO:0000256" key="6">
    <source>
        <dbReference type="SAM" id="Phobius"/>
    </source>
</evidence>
<feature type="transmembrane region" description="Helical" evidence="6">
    <location>
        <begin position="43"/>
        <end position="69"/>
    </location>
</feature>
<evidence type="ECO:0000256" key="5">
    <source>
        <dbReference type="SAM" id="MobiDB-lite"/>
    </source>
</evidence>
<sequence length="395" mass="44622">MMDRAVSISPLDKILPRRPVDQVLPLRSEQGIISDELQHYLSLYFVGIWCSLVSLVGYVTNIINIVVFIRQGLQDSTTISLFSLSISDLGSNICTFFLGIFLVIKEMNILVEIVDWQDLSYVACCWPRAMFIDISMLTTVFISTERCLCVILPFKVKGLITVSRAAKILITIYLFQFSCYMPVFVTNGLSWQHTMMYTTNQSTSNLKLDIWFAPGRVQIETVSNIFNSISIPTISFITVVACTYVLIQALRRSAHFRLHAAASHTSAGDTSQRNALKERNLENGRETRPAAGLETYESKDKGYILSSKDRKVAKVVTFVAVVFILCSMPQLMVVYGRRFLPDLDVNGRYENFMWTAFGTGYIIGGINACINMFIYLNSSSRYKTVFNEIFCHGDT</sequence>
<evidence type="ECO:0000256" key="1">
    <source>
        <dbReference type="ARBA" id="ARBA00004370"/>
    </source>
</evidence>
<evidence type="ECO:0000313" key="9">
    <source>
        <dbReference type="Proteomes" id="UP001497497"/>
    </source>
</evidence>
<dbReference type="EMBL" id="CAXITT010000009">
    <property type="protein sequence ID" value="CAL1526806.1"/>
    <property type="molecule type" value="Genomic_DNA"/>
</dbReference>
<keyword evidence="2 6" id="KW-0812">Transmembrane</keyword>
<accession>A0AAV2H0F2</accession>
<comment type="caution">
    <text evidence="8">The sequence shown here is derived from an EMBL/GenBank/DDBJ whole genome shotgun (WGS) entry which is preliminary data.</text>
</comment>
<reference evidence="8 9" key="1">
    <citation type="submission" date="2024-04" db="EMBL/GenBank/DDBJ databases">
        <authorList>
            <consortium name="Genoscope - CEA"/>
            <person name="William W."/>
        </authorList>
    </citation>
    <scope>NUCLEOTIDE SEQUENCE [LARGE SCALE GENOMIC DNA]</scope>
</reference>
<feature type="domain" description="G-protein coupled receptors family 1 profile" evidence="7">
    <location>
        <begin position="60"/>
        <end position="375"/>
    </location>
</feature>
<organism evidence="8 9">
    <name type="scientific">Lymnaea stagnalis</name>
    <name type="common">Great pond snail</name>
    <name type="synonym">Helix stagnalis</name>
    <dbReference type="NCBI Taxonomy" id="6523"/>
    <lineage>
        <taxon>Eukaryota</taxon>
        <taxon>Metazoa</taxon>
        <taxon>Spiralia</taxon>
        <taxon>Lophotrochozoa</taxon>
        <taxon>Mollusca</taxon>
        <taxon>Gastropoda</taxon>
        <taxon>Heterobranchia</taxon>
        <taxon>Euthyneura</taxon>
        <taxon>Panpulmonata</taxon>
        <taxon>Hygrophila</taxon>
        <taxon>Lymnaeoidea</taxon>
        <taxon>Lymnaeidae</taxon>
        <taxon>Lymnaea</taxon>
    </lineage>
</organism>
<evidence type="ECO:0000256" key="4">
    <source>
        <dbReference type="ARBA" id="ARBA00023136"/>
    </source>
</evidence>
<dbReference type="PRINTS" id="PR00237">
    <property type="entry name" value="GPCRRHODOPSN"/>
</dbReference>
<dbReference type="PANTHER" id="PTHR46641">
    <property type="entry name" value="FMRFAMIDE RECEPTOR-RELATED"/>
    <property type="match status" value="1"/>
</dbReference>
<feature type="transmembrane region" description="Helical" evidence="6">
    <location>
        <begin position="165"/>
        <end position="185"/>
    </location>
</feature>
<evidence type="ECO:0000259" key="7">
    <source>
        <dbReference type="PROSITE" id="PS50262"/>
    </source>
</evidence>
<dbReference type="AlphaFoldDB" id="A0AAV2H0F2"/>
<dbReference type="Proteomes" id="UP001497497">
    <property type="component" value="Unassembled WGS sequence"/>
</dbReference>
<evidence type="ECO:0000256" key="2">
    <source>
        <dbReference type="ARBA" id="ARBA00022692"/>
    </source>
</evidence>
<evidence type="ECO:0000313" key="8">
    <source>
        <dbReference type="EMBL" id="CAL1526806.1"/>
    </source>
</evidence>
<feature type="transmembrane region" description="Helical" evidence="6">
    <location>
        <begin position="225"/>
        <end position="247"/>
    </location>
</feature>
<proteinExistence type="predicted"/>
<name>A0AAV2H0F2_LYMST</name>
<dbReference type="Pfam" id="PF00001">
    <property type="entry name" value="7tm_1"/>
    <property type="match status" value="1"/>
</dbReference>
<dbReference type="GO" id="GO:0004930">
    <property type="term" value="F:G protein-coupled receptor activity"/>
    <property type="evidence" value="ECO:0007669"/>
    <property type="project" value="InterPro"/>
</dbReference>
<dbReference type="InterPro" id="IPR052954">
    <property type="entry name" value="GPCR-Ligand_Int"/>
</dbReference>
<comment type="subcellular location">
    <subcellularLocation>
        <location evidence="1">Membrane</location>
    </subcellularLocation>
</comment>
<dbReference type="PROSITE" id="PS50262">
    <property type="entry name" value="G_PROTEIN_RECEP_F1_2"/>
    <property type="match status" value="1"/>
</dbReference>
<dbReference type="Gene3D" id="1.20.1070.10">
    <property type="entry name" value="Rhodopsin 7-helix transmembrane proteins"/>
    <property type="match status" value="1"/>
</dbReference>
<keyword evidence="9" id="KW-1185">Reference proteome</keyword>
<keyword evidence="4 6" id="KW-0472">Membrane</keyword>
<dbReference type="PANTHER" id="PTHR46641:SF2">
    <property type="entry name" value="FMRFAMIDE RECEPTOR"/>
    <property type="match status" value="1"/>
</dbReference>
<feature type="transmembrane region" description="Helical" evidence="6">
    <location>
        <begin position="352"/>
        <end position="376"/>
    </location>
</feature>
<keyword evidence="3 6" id="KW-1133">Transmembrane helix</keyword>
<feature type="transmembrane region" description="Helical" evidence="6">
    <location>
        <begin position="81"/>
        <end position="104"/>
    </location>
</feature>
<dbReference type="InterPro" id="IPR017452">
    <property type="entry name" value="GPCR_Rhodpsn_7TM"/>
</dbReference>
<dbReference type="GO" id="GO:0016020">
    <property type="term" value="C:membrane"/>
    <property type="evidence" value="ECO:0007669"/>
    <property type="project" value="UniProtKB-SubCell"/>
</dbReference>
<dbReference type="SUPFAM" id="SSF81321">
    <property type="entry name" value="Family A G protein-coupled receptor-like"/>
    <property type="match status" value="1"/>
</dbReference>
<protein>
    <recommendedName>
        <fullName evidence="7">G-protein coupled receptors family 1 profile domain-containing protein</fullName>
    </recommendedName>
</protein>
<feature type="compositionally biased region" description="Basic and acidic residues" evidence="5">
    <location>
        <begin position="275"/>
        <end position="288"/>
    </location>
</feature>
<evidence type="ECO:0000256" key="3">
    <source>
        <dbReference type="ARBA" id="ARBA00022989"/>
    </source>
</evidence>
<feature type="transmembrane region" description="Helical" evidence="6">
    <location>
        <begin position="312"/>
        <end position="332"/>
    </location>
</feature>
<dbReference type="InterPro" id="IPR000276">
    <property type="entry name" value="GPCR_Rhodpsn"/>
</dbReference>
<feature type="region of interest" description="Disordered" evidence="5">
    <location>
        <begin position="267"/>
        <end position="292"/>
    </location>
</feature>